<evidence type="ECO:0000313" key="14">
    <source>
        <dbReference type="Proteomes" id="UP000694871"/>
    </source>
</evidence>
<dbReference type="SMART" id="SM00647">
    <property type="entry name" value="IBR"/>
    <property type="match status" value="2"/>
</dbReference>
<dbReference type="CDD" id="cd20355">
    <property type="entry name" value="Rcat_RBR_RNF19"/>
    <property type="match status" value="1"/>
</dbReference>
<evidence type="ECO:0000256" key="2">
    <source>
        <dbReference type="ARBA" id="ARBA00012251"/>
    </source>
</evidence>
<dbReference type="InterPro" id="IPR001841">
    <property type="entry name" value="Znf_RING"/>
</dbReference>
<comment type="catalytic activity">
    <reaction evidence="1">
        <text>[E2 ubiquitin-conjugating enzyme]-S-ubiquitinyl-L-cysteine + [acceptor protein]-L-lysine = [E2 ubiquitin-conjugating enzyme]-L-cysteine + [acceptor protein]-N(6)-ubiquitinyl-L-lysine.</text>
        <dbReference type="EC" id="2.3.2.31"/>
    </reaction>
</comment>
<evidence type="ECO:0000313" key="15">
    <source>
        <dbReference type="RefSeq" id="XP_015273240.1"/>
    </source>
</evidence>
<keyword evidence="11" id="KW-1133">Transmembrane helix</keyword>
<evidence type="ECO:0000256" key="9">
    <source>
        <dbReference type="PROSITE-ProRule" id="PRU00175"/>
    </source>
</evidence>
<dbReference type="Pfam" id="PF01485">
    <property type="entry name" value="IBR"/>
    <property type="match status" value="1"/>
</dbReference>
<feature type="region of interest" description="Disordered" evidence="10">
    <location>
        <begin position="1"/>
        <end position="54"/>
    </location>
</feature>
<sequence length="772" mass="81246">MGSEKDSDSPRSTSIHAAAPPSKCPKSGSVRGGGGGSSSSGGKGAGPSLVTPRPLEAISRLSSFKRLSEAELPSEVLAAAEEEKSGPAVAAVAAAAAAGVPGLPPHAMPQAPAGPGEGGGNAAAAACAGAAGCEEGEGSPSSPSPSSSSSSPSELECPLCLVRQPAGNAPRLLSCPHRSCRSCLRQYLRIEITESRVNISCPECSERLNPADIRLLLWDSPHLVAKYEEFMLRRCLAADPDCRWCPAPDCGYAVIAYGCASCPKLTCEREGCQTEFCYHCKQIWHPNQTCDMARQQRAQTLRVRTKHTSGLSYGQESGPADDIKPCPRCSAYIIKMNDGSCNHMTCAVCGCEFCWLCMKEISDLHYLSPSGCTFWGKKPWSRKKKILWQLGTLIGAPVGISLIAGIAIPAMVIGIPVYVGRKIHSRYEGKKTSQHKRNLAITGGVTLSVIASPVIAAVSVGIGVPIMLAYVYGVVPISLCRGGGCGVSTANGKGVKIEFDEDDGPITVADAWRALKNPSIGESSIEGLTSVLSTSGSPTDGLSVMQGNYSETASFAALSGGTLSGGVLLGGKGKYSRLEVQADVQKEIFPKDSVSLGAVSDNASTRAMAGSIISSYNPQDRECNNMEIQVDIETKPSHYQLVSGSSTEDSLHVHTQMAENEEEEAEEEQEQLCSHQSCEQKDCAASKTWDITLAQPESIRSDLESSDSQSDDVPDITSDECDSPCPQTAACLHPPNARGAESPSAHIGQCAQAEVHRPEEIVSALECIEARV</sequence>
<keyword evidence="8" id="KW-0862">Zinc</keyword>
<evidence type="ECO:0000256" key="5">
    <source>
        <dbReference type="ARBA" id="ARBA00022737"/>
    </source>
</evidence>
<protein>
    <recommendedName>
        <fullName evidence="2">RBR-type E3 ubiquitin transferase</fullName>
        <ecNumber evidence="2">2.3.2.31</ecNumber>
    </recommendedName>
</protein>
<reference evidence="15" key="1">
    <citation type="submission" date="2025-08" db="UniProtKB">
        <authorList>
            <consortium name="RefSeq"/>
        </authorList>
    </citation>
    <scope>IDENTIFICATION</scope>
</reference>
<evidence type="ECO:0000256" key="8">
    <source>
        <dbReference type="ARBA" id="ARBA00022833"/>
    </source>
</evidence>
<evidence type="ECO:0000259" key="13">
    <source>
        <dbReference type="PROSITE" id="PS51873"/>
    </source>
</evidence>
<feature type="compositionally biased region" description="Acidic residues" evidence="10">
    <location>
        <begin position="709"/>
        <end position="722"/>
    </location>
</feature>
<keyword evidence="5" id="KW-0677">Repeat</keyword>
<feature type="domain" description="RING-type" evidence="13">
    <location>
        <begin position="153"/>
        <end position="376"/>
    </location>
</feature>
<evidence type="ECO:0000256" key="7">
    <source>
        <dbReference type="ARBA" id="ARBA00022786"/>
    </source>
</evidence>
<dbReference type="PROSITE" id="PS51873">
    <property type="entry name" value="TRIAD"/>
    <property type="match status" value="1"/>
</dbReference>
<evidence type="ECO:0000259" key="12">
    <source>
        <dbReference type="PROSITE" id="PS50089"/>
    </source>
</evidence>
<dbReference type="SUPFAM" id="SSF57850">
    <property type="entry name" value="RING/U-box"/>
    <property type="match status" value="3"/>
</dbReference>
<keyword evidence="14" id="KW-1185">Reference proteome</keyword>
<dbReference type="SMART" id="SM00184">
    <property type="entry name" value="RING"/>
    <property type="match status" value="1"/>
</dbReference>
<feature type="transmembrane region" description="Helical" evidence="11">
    <location>
        <begin position="439"/>
        <end position="472"/>
    </location>
</feature>
<feature type="compositionally biased region" description="Gly residues" evidence="10">
    <location>
        <begin position="30"/>
        <end position="45"/>
    </location>
</feature>
<dbReference type="Gene3D" id="3.30.40.10">
    <property type="entry name" value="Zinc/RING finger domain, C3HC4 (zinc finger)"/>
    <property type="match status" value="1"/>
</dbReference>
<feature type="region of interest" description="Disordered" evidence="10">
    <location>
        <begin position="696"/>
        <end position="724"/>
    </location>
</feature>
<evidence type="ECO:0000256" key="6">
    <source>
        <dbReference type="ARBA" id="ARBA00022771"/>
    </source>
</evidence>
<evidence type="ECO:0000256" key="1">
    <source>
        <dbReference type="ARBA" id="ARBA00001798"/>
    </source>
</evidence>
<keyword evidence="7" id="KW-0833">Ubl conjugation pathway</keyword>
<dbReference type="EC" id="2.3.2.31" evidence="2"/>
<dbReference type="Gene3D" id="2.20.25.20">
    <property type="match status" value="1"/>
</dbReference>
<evidence type="ECO:0000256" key="3">
    <source>
        <dbReference type="ARBA" id="ARBA00022679"/>
    </source>
</evidence>
<dbReference type="PROSITE" id="PS50089">
    <property type="entry name" value="ZF_RING_2"/>
    <property type="match status" value="1"/>
</dbReference>
<evidence type="ECO:0000256" key="11">
    <source>
        <dbReference type="SAM" id="Phobius"/>
    </source>
</evidence>
<accession>A0ABM1KHQ3</accession>
<dbReference type="InterPro" id="IPR044066">
    <property type="entry name" value="TRIAD_supradom"/>
</dbReference>
<dbReference type="GeneID" id="107115952"/>
<keyword evidence="3" id="KW-0808">Transferase</keyword>
<feature type="transmembrane region" description="Helical" evidence="11">
    <location>
        <begin position="386"/>
        <end position="419"/>
    </location>
</feature>
<dbReference type="Proteomes" id="UP000694871">
    <property type="component" value="Unplaced"/>
</dbReference>
<name>A0ABM1KHQ3_GEKJA</name>
<dbReference type="RefSeq" id="XP_015273240.1">
    <property type="nucleotide sequence ID" value="XM_015417754.1"/>
</dbReference>
<keyword evidence="6 9" id="KW-0863">Zinc-finger</keyword>
<gene>
    <name evidence="15" type="primary">RNF19B</name>
</gene>
<organism evidence="14 15">
    <name type="scientific">Gekko japonicus</name>
    <name type="common">Schlegel's Japanese gecko</name>
    <dbReference type="NCBI Taxonomy" id="146911"/>
    <lineage>
        <taxon>Eukaryota</taxon>
        <taxon>Metazoa</taxon>
        <taxon>Chordata</taxon>
        <taxon>Craniata</taxon>
        <taxon>Vertebrata</taxon>
        <taxon>Euteleostomi</taxon>
        <taxon>Lepidosauria</taxon>
        <taxon>Squamata</taxon>
        <taxon>Bifurcata</taxon>
        <taxon>Gekkota</taxon>
        <taxon>Gekkonidae</taxon>
        <taxon>Gekkoninae</taxon>
        <taxon>Gekko</taxon>
    </lineage>
</organism>
<evidence type="ECO:0000256" key="4">
    <source>
        <dbReference type="ARBA" id="ARBA00022723"/>
    </source>
</evidence>
<dbReference type="InterPro" id="IPR013083">
    <property type="entry name" value="Znf_RING/FYVE/PHD"/>
</dbReference>
<dbReference type="PANTHER" id="PTHR11685">
    <property type="entry name" value="RBR FAMILY RING FINGER AND IBR DOMAIN-CONTAINING"/>
    <property type="match status" value="1"/>
</dbReference>
<keyword evidence="11" id="KW-0812">Transmembrane</keyword>
<feature type="domain" description="RING-type" evidence="12">
    <location>
        <begin position="157"/>
        <end position="205"/>
    </location>
</feature>
<dbReference type="CDD" id="cd16776">
    <property type="entry name" value="RING-HC_RBR_RNF19B"/>
    <property type="match status" value="1"/>
</dbReference>
<dbReference type="InterPro" id="IPR031127">
    <property type="entry name" value="E3_UB_ligase_RBR"/>
</dbReference>
<dbReference type="Gene3D" id="1.20.120.1750">
    <property type="match status" value="1"/>
</dbReference>
<dbReference type="InterPro" id="IPR002867">
    <property type="entry name" value="IBR_dom"/>
</dbReference>
<dbReference type="Pfam" id="PF22191">
    <property type="entry name" value="IBR_1"/>
    <property type="match status" value="1"/>
</dbReference>
<proteinExistence type="predicted"/>
<keyword evidence="4" id="KW-0479">Metal-binding</keyword>
<keyword evidence="11" id="KW-0472">Membrane</keyword>
<evidence type="ECO:0000256" key="10">
    <source>
        <dbReference type="SAM" id="MobiDB-lite"/>
    </source>
</evidence>